<dbReference type="KEGG" id="bdw:94334899"/>
<feature type="region of interest" description="Disordered" evidence="1">
    <location>
        <begin position="1"/>
        <end position="162"/>
    </location>
</feature>
<feature type="compositionally biased region" description="Basic residues" evidence="1">
    <location>
        <begin position="203"/>
        <end position="213"/>
    </location>
</feature>
<proteinExistence type="predicted"/>
<feature type="compositionally biased region" description="Basic residues" evidence="1">
    <location>
        <begin position="107"/>
        <end position="120"/>
    </location>
</feature>
<comment type="caution">
    <text evidence="2">The sequence shown here is derived from an EMBL/GenBank/DDBJ whole genome shotgun (WGS) entry which is preliminary data.</text>
</comment>
<feature type="compositionally biased region" description="Low complexity" evidence="1">
    <location>
        <begin position="72"/>
        <end position="82"/>
    </location>
</feature>
<feature type="region of interest" description="Disordered" evidence="1">
    <location>
        <begin position="189"/>
        <end position="226"/>
    </location>
</feature>
<evidence type="ECO:0000313" key="3">
    <source>
        <dbReference type="Proteomes" id="UP001214638"/>
    </source>
</evidence>
<keyword evidence="3" id="KW-1185">Reference proteome</keyword>
<protein>
    <submittedName>
        <fullName evidence="2">Uncharacterized protein</fullName>
    </submittedName>
</protein>
<evidence type="ECO:0000313" key="2">
    <source>
        <dbReference type="EMBL" id="KAK2197599.1"/>
    </source>
</evidence>
<dbReference type="GeneID" id="94334899"/>
<evidence type="ECO:0000256" key="1">
    <source>
        <dbReference type="SAM" id="MobiDB-lite"/>
    </source>
</evidence>
<reference evidence="2" key="1">
    <citation type="journal article" date="2023" name="Nat. Microbiol.">
        <title>Babesia duncani multi-omics identifies virulence factors and drug targets.</title>
        <authorList>
            <person name="Singh P."/>
            <person name="Lonardi S."/>
            <person name="Liang Q."/>
            <person name="Vydyam P."/>
            <person name="Khabirova E."/>
            <person name="Fang T."/>
            <person name="Gihaz S."/>
            <person name="Thekkiniath J."/>
            <person name="Munshi M."/>
            <person name="Abel S."/>
            <person name="Ciampossin L."/>
            <person name="Batugedara G."/>
            <person name="Gupta M."/>
            <person name="Lu X.M."/>
            <person name="Lenz T."/>
            <person name="Chakravarty S."/>
            <person name="Cornillot E."/>
            <person name="Hu Y."/>
            <person name="Ma W."/>
            <person name="Gonzalez L.M."/>
            <person name="Sanchez S."/>
            <person name="Estrada K."/>
            <person name="Sanchez-Flores A."/>
            <person name="Montero E."/>
            <person name="Harb O.S."/>
            <person name="Le Roch K.G."/>
            <person name="Mamoun C.B."/>
        </authorList>
    </citation>
    <scope>NUCLEOTIDE SEQUENCE</scope>
    <source>
        <strain evidence="2">WA1</strain>
    </source>
</reference>
<accession>A0AAD9PMR1</accession>
<dbReference type="RefSeq" id="XP_067804441.1">
    <property type="nucleotide sequence ID" value="XM_067945650.1"/>
</dbReference>
<sequence>MSSRGGFTEAEMAAFEWSRSRGHGRRRNDYRSHRRDEDSRGRNHSAYRRDHHEYPSHRRHADSRHKSPEDCSNSGSSKSPSPKSHRYDSSDSDTPADPFNPLEMAHARHLHRSKARKSSKVRNLAEDQEADAISDKDRWDHDLYESDGERARAEERYNKQKRGEQVPGIYIDTREGSWISRAGGVYIPPSGSTSDLYSDAKPKRALQKRRSRSRSYERADPVYTLD</sequence>
<dbReference type="AlphaFoldDB" id="A0AAD9PMR1"/>
<dbReference type="Proteomes" id="UP001214638">
    <property type="component" value="Unassembled WGS sequence"/>
</dbReference>
<organism evidence="2 3">
    <name type="scientific">Babesia duncani</name>
    <dbReference type="NCBI Taxonomy" id="323732"/>
    <lineage>
        <taxon>Eukaryota</taxon>
        <taxon>Sar</taxon>
        <taxon>Alveolata</taxon>
        <taxon>Apicomplexa</taxon>
        <taxon>Aconoidasida</taxon>
        <taxon>Piroplasmida</taxon>
        <taxon>Babesiidae</taxon>
        <taxon>Babesia</taxon>
    </lineage>
</organism>
<name>A0AAD9PMR1_9APIC</name>
<feature type="compositionally biased region" description="Basic and acidic residues" evidence="1">
    <location>
        <begin position="27"/>
        <end position="56"/>
    </location>
</feature>
<gene>
    <name evidence="2" type="ORF">BdWA1_000601</name>
</gene>
<dbReference type="EMBL" id="JALLKP010000001">
    <property type="protein sequence ID" value="KAK2197599.1"/>
    <property type="molecule type" value="Genomic_DNA"/>
</dbReference>
<feature type="compositionally biased region" description="Basic and acidic residues" evidence="1">
    <location>
        <begin position="133"/>
        <end position="162"/>
    </location>
</feature>